<keyword evidence="2" id="KW-1185">Reference proteome</keyword>
<name>A0A1R0GPJ9_9FUNG</name>
<gene>
    <name evidence="1" type="ORF">AYI68_g7130</name>
</gene>
<accession>A0A1R0GPJ9</accession>
<proteinExistence type="predicted"/>
<sequence>MVIKLKNRKGLSVPSLPDKKRDFRFARLKPGFSPLDWARLKASGTDLRGVHSRGGRRTQFQKGLLDGHLRQSVQCDSVPSVPPRRRIPQLGQSGADARCLSRWVPETVAPAALRFPFPANARLFDCAYSQPLWTN</sequence>
<dbReference type="OrthoDB" id="432299at2759"/>
<evidence type="ECO:0000313" key="2">
    <source>
        <dbReference type="Proteomes" id="UP000187455"/>
    </source>
</evidence>
<organism evidence="1 2">
    <name type="scientific">Smittium mucronatum</name>
    <dbReference type="NCBI Taxonomy" id="133383"/>
    <lineage>
        <taxon>Eukaryota</taxon>
        <taxon>Fungi</taxon>
        <taxon>Fungi incertae sedis</taxon>
        <taxon>Zoopagomycota</taxon>
        <taxon>Kickxellomycotina</taxon>
        <taxon>Harpellomycetes</taxon>
        <taxon>Harpellales</taxon>
        <taxon>Legeriomycetaceae</taxon>
        <taxon>Smittium</taxon>
    </lineage>
</organism>
<reference evidence="1 2" key="1">
    <citation type="journal article" date="2016" name="Mol. Biol. Evol.">
        <title>Genome-Wide Survey of Gut Fungi (Harpellales) Reveals the First Horizontally Transferred Ubiquitin Gene from a Mosquito Host.</title>
        <authorList>
            <person name="Wang Y."/>
            <person name="White M.M."/>
            <person name="Kvist S."/>
            <person name="Moncalvo J.M."/>
        </authorList>
    </citation>
    <scope>NUCLEOTIDE SEQUENCE [LARGE SCALE GENOMIC DNA]</scope>
    <source>
        <strain evidence="1 2">ALG-7-W6</strain>
    </source>
</reference>
<dbReference type="AlphaFoldDB" id="A0A1R0GPJ9"/>
<dbReference type="EMBL" id="LSSL01005473">
    <property type="protein sequence ID" value="OLY78815.1"/>
    <property type="molecule type" value="Genomic_DNA"/>
</dbReference>
<comment type="caution">
    <text evidence="1">The sequence shown here is derived from an EMBL/GenBank/DDBJ whole genome shotgun (WGS) entry which is preliminary data.</text>
</comment>
<evidence type="ECO:0000313" key="1">
    <source>
        <dbReference type="EMBL" id="OLY78815.1"/>
    </source>
</evidence>
<dbReference type="Proteomes" id="UP000187455">
    <property type="component" value="Unassembled WGS sequence"/>
</dbReference>
<protein>
    <submittedName>
        <fullName evidence="1">Uncharacterized protein</fullName>
    </submittedName>
</protein>